<evidence type="ECO:0000313" key="3">
    <source>
        <dbReference type="Proteomes" id="UP000256305"/>
    </source>
</evidence>
<organism evidence="2 3">
    <name type="scientific">Halobacillus trueperi</name>
    <dbReference type="NCBI Taxonomy" id="156205"/>
    <lineage>
        <taxon>Bacteria</taxon>
        <taxon>Bacillati</taxon>
        <taxon>Bacillota</taxon>
        <taxon>Bacilli</taxon>
        <taxon>Bacillales</taxon>
        <taxon>Bacillaceae</taxon>
        <taxon>Halobacillus</taxon>
    </lineage>
</organism>
<protein>
    <submittedName>
        <fullName evidence="2">FbpB family small basic protein</fullName>
    </submittedName>
</protein>
<dbReference type="EMBL" id="QTLC01000068">
    <property type="protein sequence ID" value="RDY68493.1"/>
    <property type="molecule type" value="Genomic_DNA"/>
</dbReference>
<gene>
    <name evidence="1" type="ORF">DXT76_18285</name>
    <name evidence="2" type="ORF">DYE48_08525</name>
</gene>
<accession>A0A3E0J9R4</accession>
<name>A0A3E0J9R4_9BACI</name>
<evidence type="ECO:0000313" key="1">
    <source>
        <dbReference type="EMBL" id="RDY68493.1"/>
    </source>
</evidence>
<comment type="caution">
    <text evidence="2">The sequence shown here is derived from an EMBL/GenBank/DDBJ whole genome shotgun (WGS) entry which is preliminary data.</text>
</comment>
<dbReference type="Pfam" id="PF13040">
    <property type="entry name" value="Fur_reg_FbpB"/>
    <property type="match status" value="1"/>
</dbReference>
<dbReference type="InterPro" id="IPR025004">
    <property type="entry name" value="SenN/SenS"/>
</dbReference>
<proteinExistence type="predicted"/>
<dbReference type="EMBL" id="QUAE01000005">
    <property type="protein sequence ID" value="REJ09610.1"/>
    <property type="molecule type" value="Genomic_DNA"/>
</dbReference>
<reference evidence="2 3" key="1">
    <citation type="submission" date="2018-08" db="EMBL/GenBank/DDBJ databases">
        <title>Genome sequence of Halobacillus trueperi KCTC 3686.</title>
        <authorList>
            <person name="Cho K.H."/>
            <person name="Kwak M.-J."/>
            <person name="Kim B.-Y."/>
            <person name="Chun J."/>
        </authorList>
    </citation>
    <scope>NUCLEOTIDE SEQUENCE [LARGE SCALE GENOMIC DNA]</scope>
    <source>
        <strain evidence="2 3">KCTC 3686</strain>
    </source>
</reference>
<sequence>MEILPIKGEISMRKHKSISFEERVKENIRSIKADQKLLDQIDERIEKRHNERMKQIPS</sequence>
<dbReference type="Proteomes" id="UP000256305">
    <property type="component" value="Unassembled WGS sequence"/>
</dbReference>
<keyword evidence="3" id="KW-1185">Reference proteome</keyword>
<reference evidence="1 4" key="2">
    <citation type="submission" date="2018-08" db="EMBL/GenBank/DDBJ databases">
        <title>Genome sequence of strict halophilic Halobacillus trueperi SS1 isolated from Lunsu, a salty water body of North West Himalayas.</title>
        <authorList>
            <person name="Gupta S."/>
            <person name="Sharma P."/>
            <person name="Dev K."/>
            <person name="Baumler D."/>
            <person name="Sourirajan A."/>
        </authorList>
    </citation>
    <scope>NUCLEOTIDE SEQUENCE [LARGE SCALE GENOMIC DNA]</scope>
    <source>
        <strain evidence="1 4">SS1</strain>
    </source>
</reference>
<dbReference type="Proteomes" id="UP000257032">
    <property type="component" value="Unassembled WGS sequence"/>
</dbReference>
<evidence type="ECO:0000313" key="2">
    <source>
        <dbReference type="EMBL" id="REJ09610.1"/>
    </source>
</evidence>
<evidence type="ECO:0000313" key="4">
    <source>
        <dbReference type="Proteomes" id="UP000257032"/>
    </source>
</evidence>
<dbReference type="AlphaFoldDB" id="A0A3E0J9R4"/>